<organism evidence="1 2">
    <name type="scientific">Globodera pallida</name>
    <name type="common">Potato cyst nematode worm</name>
    <name type="synonym">Heterodera pallida</name>
    <dbReference type="NCBI Taxonomy" id="36090"/>
    <lineage>
        <taxon>Eukaryota</taxon>
        <taxon>Metazoa</taxon>
        <taxon>Ecdysozoa</taxon>
        <taxon>Nematoda</taxon>
        <taxon>Chromadorea</taxon>
        <taxon>Rhabditida</taxon>
        <taxon>Tylenchina</taxon>
        <taxon>Tylenchomorpha</taxon>
        <taxon>Tylenchoidea</taxon>
        <taxon>Heteroderidae</taxon>
        <taxon>Heteroderinae</taxon>
        <taxon>Globodera</taxon>
    </lineage>
</organism>
<reference evidence="1" key="2">
    <citation type="submission" date="2014-05" db="EMBL/GenBank/DDBJ databases">
        <title>The genome and life-stage specific transcriptomes of Globodera pallida elucidate key aspects of plant parasitism by a cyst nematode.</title>
        <authorList>
            <person name="Cotton J.A."/>
            <person name="Lilley C.J."/>
            <person name="Jones L.M."/>
            <person name="Kikuchi T."/>
            <person name="Reid A.J."/>
            <person name="Thorpe P."/>
            <person name="Tsai I.J."/>
            <person name="Beasley H."/>
            <person name="Blok V."/>
            <person name="Cock P.J.A."/>
            <person name="Van den Akker S.E."/>
            <person name="Holroyd N."/>
            <person name="Hunt M."/>
            <person name="Mantelin S."/>
            <person name="Naghra H."/>
            <person name="Pain A."/>
            <person name="Palomares-Rius J.E."/>
            <person name="Zarowiecki M."/>
            <person name="Berriman M."/>
            <person name="Jones J.T."/>
            <person name="Urwin P.E."/>
        </authorList>
    </citation>
    <scope>NUCLEOTIDE SEQUENCE [LARGE SCALE GENOMIC DNA]</scope>
    <source>
        <strain evidence="1">Lindley</strain>
    </source>
</reference>
<protein>
    <submittedName>
        <fullName evidence="2">GST N-terminal domain-containing protein</fullName>
    </submittedName>
</protein>
<evidence type="ECO:0000313" key="2">
    <source>
        <dbReference type="WBParaSite" id="GPLIN_001585600"/>
    </source>
</evidence>
<dbReference type="AlphaFoldDB" id="A0A183CSJ8"/>
<dbReference type="Proteomes" id="UP000050741">
    <property type="component" value="Unassembled WGS sequence"/>
</dbReference>
<proteinExistence type="predicted"/>
<evidence type="ECO:0000313" key="1">
    <source>
        <dbReference type="Proteomes" id="UP000050741"/>
    </source>
</evidence>
<accession>A0A183CSJ8</accession>
<sequence length="97" mass="11183">MDPKNGLYAKDEDTVTFKAELITKHPFGMRGVRLEDALLVNGEVVCWLLIRNFSKLCFLEKTPKNRQKFKIDEVPEAVTNFERLIATLCPQNVEELD</sequence>
<reference evidence="1" key="1">
    <citation type="submission" date="2013-12" db="EMBL/GenBank/DDBJ databases">
        <authorList>
            <person name="Aslett M."/>
        </authorList>
    </citation>
    <scope>NUCLEOTIDE SEQUENCE [LARGE SCALE GENOMIC DNA]</scope>
    <source>
        <strain evidence="1">Lindley</strain>
    </source>
</reference>
<dbReference type="WBParaSite" id="GPLIN_001585600">
    <property type="protein sequence ID" value="GPLIN_001585600"/>
    <property type="gene ID" value="GPLIN_001585600"/>
</dbReference>
<reference evidence="2" key="3">
    <citation type="submission" date="2016-06" db="UniProtKB">
        <authorList>
            <consortium name="WormBaseParasite"/>
        </authorList>
    </citation>
    <scope>IDENTIFICATION</scope>
</reference>
<name>A0A183CSJ8_GLOPA</name>
<keyword evidence="1" id="KW-1185">Reference proteome</keyword>